<feature type="compositionally biased region" description="Basic and acidic residues" evidence="1">
    <location>
        <begin position="1"/>
        <end position="11"/>
    </location>
</feature>
<organism evidence="2 3">
    <name type="scientific">Athelia psychrophila</name>
    <dbReference type="NCBI Taxonomy" id="1759441"/>
    <lineage>
        <taxon>Eukaryota</taxon>
        <taxon>Fungi</taxon>
        <taxon>Dikarya</taxon>
        <taxon>Basidiomycota</taxon>
        <taxon>Agaricomycotina</taxon>
        <taxon>Agaricomycetes</taxon>
        <taxon>Agaricomycetidae</taxon>
        <taxon>Atheliales</taxon>
        <taxon>Atheliaceae</taxon>
        <taxon>Athelia</taxon>
    </lineage>
</organism>
<dbReference type="EMBL" id="KV417495">
    <property type="protein sequence ID" value="KZP30170.1"/>
    <property type="molecule type" value="Genomic_DNA"/>
</dbReference>
<name>A0A166T4B7_9AGAM</name>
<gene>
    <name evidence="2" type="ORF">FIBSPDRAFT_946276</name>
</gene>
<evidence type="ECO:0000313" key="2">
    <source>
        <dbReference type="EMBL" id="KZP30170.1"/>
    </source>
</evidence>
<evidence type="ECO:0000256" key="1">
    <source>
        <dbReference type="SAM" id="MobiDB-lite"/>
    </source>
</evidence>
<dbReference type="Proteomes" id="UP000076532">
    <property type="component" value="Unassembled WGS sequence"/>
</dbReference>
<sequence length="189" mass="19542">MWEKKDRDERPAPFGRLRSSRVSDHDCDCGLSEPRLIVGTARPPGVGAERQGAEGAQTRLSETSGGRGRGVGLRLLGVGHAAEDVGALATVVVYTAASAAHGHAAPVPASAGPDARHGETARVATVAAGRARRPPRLIARTPIQSRKRLDGAGVSHVASYGAERQVVVGGAAQVARLRGAPHLAGPERR</sequence>
<protein>
    <submittedName>
        <fullName evidence="2">Uncharacterized protein</fullName>
    </submittedName>
</protein>
<feature type="region of interest" description="Disordered" evidence="1">
    <location>
        <begin position="38"/>
        <end position="69"/>
    </location>
</feature>
<evidence type="ECO:0000313" key="3">
    <source>
        <dbReference type="Proteomes" id="UP000076532"/>
    </source>
</evidence>
<feature type="region of interest" description="Disordered" evidence="1">
    <location>
        <begin position="1"/>
        <end position="26"/>
    </location>
</feature>
<accession>A0A166T4B7</accession>
<keyword evidence="3" id="KW-1185">Reference proteome</keyword>
<reference evidence="2 3" key="1">
    <citation type="journal article" date="2016" name="Mol. Biol. Evol.">
        <title>Comparative Genomics of Early-Diverging Mushroom-Forming Fungi Provides Insights into the Origins of Lignocellulose Decay Capabilities.</title>
        <authorList>
            <person name="Nagy L.G."/>
            <person name="Riley R."/>
            <person name="Tritt A."/>
            <person name="Adam C."/>
            <person name="Daum C."/>
            <person name="Floudas D."/>
            <person name="Sun H."/>
            <person name="Yadav J.S."/>
            <person name="Pangilinan J."/>
            <person name="Larsson K.H."/>
            <person name="Matsuura K."/>
            <person name="Barry K."/>
            <person name="Labutti K."/>
            <person name="Kuo R."/>
            <person name="Ohm R.A."/>
            <person name="Bhattacharya S.S."/>
            <person name="Shirouzu T."/>
            <person name="Yoshinaga Y."/>
            <person name="Martin F.M."/>
            <person name="Grigoriev I.V."/>
            <person name="Hibbett D.S."/>
        </authorList>
    </citation>
    <scope>NUCLEOTIDE SEQUENCE [LARGE SCALE GENOMIC DNA]</scope>
    <source>
        <strain evidence="2 3">CBS 109695</strain>
    </source>
</reference>
<proteinExistence type="predicted"/>
<dbReference type="AlphaFoldDB" id="A0A166T4B7"/>
<feature type="region of interest" description="Disordered" evidence="1">
    <location>
        <begin position="125"/>
        <end position="150"/>
    </location>
</feature>